<evidence type="ECO:0000256" key="2">
    <source>
        <dbReference type="SAM" id="Phobius"/>
    </source>
</evidence>
<dbReference type="KEGG" id="dci:113465594"/>
<evidence type="ECO:0000313" key="3">
    <source>
        <dbReference type="Proteomes" id="UP000079169"/>
    </source>
</evidence>
<protein>
    <submittedName>
        <fullName evidence="4">Uncharacterized protein LOC113465594</fullName>
    </submittedName>
</protein>
<feature type="compositionally biased region" description="Low complexity" evidence="1">
    <location>
        <begin position="138"/>
        <end position="148"/>
    </location>
</feature>
<evidence type="ECO:0000256" key="1">
    <source>
        <dbReference type="SAM" id="MobiDB-lite"/>
    </source>
</evidence>
<accession>A0A3Q0IIL5</accession>
<name>A0A3Q0IIL5_DIACI</name>
<keyword evidence="2" id="KW-0812">Transmembrane</keyword>
<dbReference type="Proteomes" id="UP000079169">
    <property type="component" value="Unplaced"/>
</dbReference>
<organism evidence="3 4">
    <name type="scientific">Diaphorina citri</name>
    <name type="common">Asian citrus psyllid</name>
    <dbReference type="NCBI Taxonomy" id="121845"/>
    <lineage>
        <taxon>Eukaryota</taxon>
        <taxon>Metazoa</taxon>
        <taxon>Ecdysozoa</taxon>
        <taxon>Arthropoda</taxon>
        <taxon>Hexapoda</taxon>
        <taxon>Insecta</taxon>
        <taxon>Pterygota</taxon>
        <taxon>Neoptera</taxon>
        <taxon>Paraneoptera</taxon>
        <taxon>Hemiptera</taxon>
        <taxon>Sternorrhyncha</taxon>
        <taxon>Psylloidea</taxon>
        <taxon>Psyllidae</taxon>
        <taxon>Diaphorininae</taxon>
        <taxon>Diaphorina</taxon>
    </lineage>
</organism>
<dbReference type="AlphaFoldDB" id="A0A3Q0IIL5"/>
<proteinExistence type="predicted"/>
<keyword evidence="2" id="KW-1133">Transmembrane helix</keyword>
<feature type="compositionally biased region" description="Polar residues" evidence="1">
    <location>
        <begin position="149"/>
        <end position="172"/>
    </location>
</feature>
<gene>
    <name evidence="4" type="primary">LOC113465594</name>
</gene>
<evidence type="ECO:0000313" key="4">
    <source>
        <dbReference type="RefSeq" id="XP_026676044.1"/>
    </source>
</evidence>
<feature type="transmembrane region" description="Helical" evidence="2">
    <location>
        <begin position="20"/>
        <end position="43"/>
    </location>
</feature>
<dbReference type="RefSeq" id="XP_026676044.1">
    <property type="nucleotide sequence ID" value="XM_026820243.1"/>
</dbReference>
<dbReference type="GeneID" id="113465594"/>
<feature type="region of interest" description="Disordered" evidence="1">
    <location>
        <begin position="138"/>
        <end position="195"/>
    </location>
</feature>
<keyword evidence="3" id="KW-1185">Reference proteome</keyword>
<reference evidence="4" key="1">
    <citation type="submission" date="2025-08" db="UniProtKB">
        <authorList>
            <consortium name="RefSeq"/>
        </authorList>
    </citation>
    <scope>IDENTIFICATION</scope>
</reference>
<dbReference type="PaxDb" id="121845-A0A3Q0IIL5"/>
<keyword evidence="2" id="KW-0472">Membrane</keyword>
<sequence>MFPYEFKEKRVESVTQTKWWLAAGLCGLFITTCFIAITLWLGMNNSANYTLPSYNFNKIPIPSTTKPPPPLPEIYPSAYRFLPGCGGNINIKSKKGRIEIVHEEKVVEATSPTSVNEELHESTEIEIEDYLEEPSVVSSSQSNYVHSSLPTSSSTVATSRNTFETTDSSLKQTPLADSLPDTQGDSSVTRKKSQALYPAWSEPDVPEQMDEYQFQPSRRVYDNAFETKTTPPFTYTTENRNREIPVREHTINRIRPLEDPYILNRDPILPNIAPLQADSFQNEMSVPRDPLMYRKDQLMPSREHDILHVSNDIKNENDLYYVTSKTPTSNPMLSFLQKRIQDIHDWLAVNGGDNKVKNADWLQVIQSINQSLTEKNATIILNKIKEMYMNSSELPMASLIYPTGNGSSPEGIINLGLRLMMGEFPVEKAFEHLVKESSKGWKHLNCDTLFPSYVHIGTDCTLWSLEFQHRVSAKFQMEGNSNVYFFTDNFCFSLGLRLMMGEFPVEKAFEHLVKESSKGWKHLNCDTLFPR</sequence>